<dbReference type="SUPFAM" id="SSF53850">
    <property type="entry name" value="Periplasmic binding protein-like II"/>
    <property type="match status" value="1"/>
</dbReference>
<dbReference type="CDD" id="cd13529">
    <property type="entry name" value="PBP2_transferrin"/>
    <property type="match status" value="1"/>
</dbReference>
<dbReference type="PANTHER" id="PTHR11485:SF29">
    <property type="entry name" value="TRANSFERRIN 2"/>
    <property type="match status" value="1"/>
</dbReference>
<dbReference type="PROSITE" id="PS51408">
    <property type="entry name" value="TRANSFERRIN_LIKE_4"/>
    <property type="match status" value="1"/>
</dbReference>
<organism evidence="4 5">
    <name type="scientific">Asbolus verrucosus</name>
    <name type="common">Desert ironclad beetle</name>
    <dbReference type="NCBI Taxonomy" id="1661398"/>
    <lineage>
        <taxon>Eukaryota</taxon>
        <taxon>Metazoa</taxon>
        <taxon>Ecdysozoa</taxon>
        <taxon>Arthropoda</taxon>
        <taxon>Hexapoda</taxon>
        <taxon>Insecta</taxon>
        <taxon>Pterygota</taxon>
        <taxon>Neoptera</taxon>
        <taxon>Endopterygota</taxon>
        <taxon>Coleoptera</taxon>
        <taxon>Polyphaga</taxon>
        <taxon>Cucujiformia</taxon>
        <taxon>Tenebrionidae</taxon>
        <taxon>Pimeliinae</taxon>
        <taxon>Asbolus</taxon>
    </lineage>
</organism>
<dbReference type="GO" id="GO:0055037">
    <property type="term" value="C:recycling endosome"/>
    <property type="evidence" value="ECO:0007669"/>
    <property type="project" value="TreeGrafter"/>
</dbReference>
<dbReference type="GO" id="GO:0005615">
    <property type="term" value="C:extracellular space"/>
    <property type="evidence" value="ECO:0007669"/>
    <property type="project" value="TreeGrafter"/>
</dbReference>
<dbReference type="InterPro" id="IPR001156">
    <property type="entry name" value="Transferrin-like_dom"/>
</dbReference>
<dbReference type="PROSITE" id="PS00205">
    <property type="entry name" value="TRANSFERRIN_LIKE_1"/>
    <property type="match status" value="1"/>
</dbReference>
<dbReference type="Pfam" id="PF00405">
    <property type="entry name" value="Transferrin"/>
    <property type="match status" value="1"/>
</dbReference>
<dbReference type="GO" id="GO:0005769">
    <property type="term" value="C:early endosome"/>
    <property type="evidence" value="ECO:0007669"/>
    <property type="project" value="TreeGrafter"/>
</dbReference>
<dbReference type="STRING" id="1661398.A0A482VLA6"/>
<dbReference type="Proteomes" id="UP000292052">
    <property type="component" value="Unassembled WGS sequence"/>
</dbReference>
<reference evidence="4 5" key="1">
    <citation type="submission" date="2017-03" db="EMBL/GenBank/DDBJ databases">
        <title>Genome of the blue death feigning beetle - Asbolus verrucosus.</title>
        <authorList>
            <person name="Rider S.D."/>
        </authorList>
    </citation>
    <scope>NUCLEOTIDE SEQUENCE [LARGE SCALE GENOMIC DNA]</scope>
    <source>
        <strain evidence="4">Butters</strain>
        <tissue evidence="4">Head and leg muscle</tissue>
    </source>
</reference>
<proteinExistence type="predicted"/>
<dbReference type="EMBL" id="QDEB01087347">
    <property type="protein sequence ID" value="RZC33632.1"/>
    <property type="molecule type" value="Genomic_DNA"/>
</dbReference>
<feature type="non-terminal residue" evidence="4">
    <location>
        <position position="1"/>
    </location>
</feature>
<feature type="compositionally biased region" description="Polar residues" evidence="2">
    <location>
        <begin position="391"/>
        <end position="402"/>
    </location>
</feature>
<keyword evidence="1" id="KW-0677">Repeat</keyword>
<keyword evidence="5" id="KW-1185">Reference proteome</keyword>
<accession>A0A482VLA6</accession>
<evidence type="ECO:0000259" key="3">
    <source>
        <dbReference type="PROSITE" id="PS51408"/>
    </source>
</evidence>
<feature type="compositionally biased region" description="Basic and acidic residues" evidence="2">
    <location>
        <begin position="368"/>
        <end position="390"/>
    </location>
</feature>
<comment type="caution">
    <text evidence="4">The sequence shown here is derived from an EMBL/GenBank/DDBJ whole genome shotgun (WGS) entry which is preliminary data.</text>
</comment>
<dbReference type="Gene3D" id="3.40.190.10">
    <property type="entry name" value="Periplasmic binding protein-like II"/>
    <property type="match status" value="3"/>
</dbReference>
<evidence type="ECO:0000313" key="5">
    <source>
        <dbReference type="Proteomes" id="UP000292052"/>
    </source>
</evidence>
<dbReference type="GO" id="GO:0005886">
    <property type="term" value="C:plasma membrane"/>
    <property type="evidence" value="ECO:0007669"/>
    <property type="project" value="TreeGrafter"/>
</dbReference>
<feature type="compositionally biased region" description="Low complexity" evidence="2">
    <location>
        <begin position="349"/>
        <end position="367"/>
    </location>
</feature>
<name>A0A482VLA6_ASBVE</name>
<dbReference type="OrthoDB" id="6749161at2759"/>
<sequence>RSDVPGQNFWKNQIHDGKPQDRRIKIIWCTISIQEQHKCNNFAMANERDKIRVGSDYFKIECIQAFNKDECMSLLDEEKATITTLDAGEVFIGGRFNSLVPIAQEVLDDGSRYYYAVAAIKKGTLSHVQSLHDLRGVQACFAGVETFAGWVVPIYTLMTQGGMDIVDCNNHVKSATRYFGPSCAVNCLSNKYNPIGDNSDKLCHLCIGKIPGGWCGSSDPYAGFEGAFRCLLETGDIAFLRHTTIPQLLKGDQFISITKEGFELLCKDGSRRSVDDYLSCNWGKVPTDAIVTTSASSFEKRRKYQLFLEKAAKLYNNQTQGFNPNQNNYNNREPEYDQFGNRVNRYKRQNFGNFGGNDQNQYGQNNDNRYDPNRQDDNRYPYRQDSDQYGRNDNQYGDRNQPPNDPFVRDPFTINRDQFGVNIDPYQDPYNRNRDPFNFNNSLQPTYDNQNNTFYEVFNLFESSPRYGIRHNLLFQDSTRGFASVNENQQTYSTFLENSMNIIMGIRDCQ</sequence>
<dbReference type="InterPro" id="IPR018195">
    <property type="entry name" value="Transferrin_Fe_BS"/>
</dbReference>
<feature type="region of interest" description="Disordered" evidence="2">
    <location>
        <begin position="348"/>
        <end position="408"/>
    </location>
</feature>
<feature type="non-terminal residue" evidence="4">
    <location>
        <position position="510"/>
    </location>
</feature>
<dbReference type="PANTHER" id="PTHR11485">
    <property type="entry name" value="TRANSFERRIN"/>
    <property type="match status" value="1"/>
</dbReference>
<dbReference type="PRINTS" id="PR00422">
    <property type="entry name" value="TRANSFERRIN"/>
</dbReference>
<dbReference type="AlphaFoldDB" id="A0A482VLA6"/>
<protein>
    <submittedName>
        <fullName evidence="4">Melanotransferrin</fullName>
    </submittedName>
</protein>
<evidence type="ECO:0000256" key="1">
    <source>
        <dbReference type="ARBA" id="ARBA00022737"/>
    </source>
</evidence>
<dbReference type="GO" id="GO:0006826">
    <property type="term" value="P:iron ion transport"/>
    <property type="evidence" value="ECO:0007669"/>
    <property type="project" value="TreeGrafter"/>
</dbReference>
<evidence type="ECO:0000256" key="2">
    <source>
        <dbReference type="SAM" id="MobiDB-lite"/>
    </source>
</evidence>
<gene>
    <name evidence="4" type="ORF">BDFB_005893</name>
</gene>
<dbReference type="SMART" id="SM00094">
    <property type="entry name" value="TR_FER"/>
    <property type="match status" value="1"/>
</dbReference>
<evidence type="ECO:0000313" key="4">
    <source>
        <dbReference type="EMBL" id="RZC33632.1"/>
    </source>
</evidence>
<feature type="domain" description="Transferrin-like" evidence="3">
    <location>
        <begin position="26"/>
        <end position="370"/>
    </location>
</feature>